<dbReference type="Proteomes" id="UP000008743">
    <property type="component" value="Unassembled WGS sequence"/>
</dbReference>
<dbReference type="SUPFAM" id="SSF52540">
    <property type="entry name" value="P-loop containing nucleoside triphosphate hydrolases"/>
    <property type="match status" value="1"/>
</dbReference>
<dbReference type="RefSeq" id="XP_004343498.1">
    <property type="nucleotide sequence ID" value="XM_004343448.2"/>
</dbReference>
<dbReference type="InterPro" id="IPR033469">
    <property type="entry name" value="CYTH-like_dom_sf"/>
</dbReference>
<dbReference type="GO" id="GO:0035091">
    <property type="term" value="F:phosphatidylinositol binding"/>
    <property type="evidence" value="ECO:0007669"/>
    <property type="project" value="TreeGrafter"/>
</dbReference>
<name>A0A0D2X546_CAPO3</name>
<reference evidence="3" key="1">
    <citation type="submission" date="2011-02" db="EMBL/GenBank/DDBJ databases">
        <title>The Genome Sequence of Capsaspora owczarzaki ATCC 30864.</title>
        <authorList>
            <person name="Russ C."/>
            <person name="Cuomo C."/>
            <person name="Burger G."/>
            <person name="Gray M.W."/>
            <person name="Holland P.W.H."/>
            <person name="King N."/>
            <person name="Lang F.B.F."/>
            <person name="Roger A.J."/>
            <person name="Ruiz-Trillo I."/>
            <person name="Young S.K."/>
            <person name="Zeng Q."/>
            <person name="Gargeya S."/>
            <person name="Alvarado L."/>
            <person name="Berlin A."/>
            <person name="Chapman S.B."/>
            <person name="Chen Z."/>
            <person name="Freedman E."/>
            <person name="Gellesch M."/>
            <person name="Goldberg J."/>
            <person name="Griggs A."/>
            <person name="Gujja S."/>
            <person name="Heilman E."/>
            <person name="Heiman D."/>
            <person name="Howarth C."/>
            <person name="Mehta T."/>
            <person name="Neiman D."/>
            <person name="Pearson M."/>
            <person name="Roberts A."/>
            <person name="Saif S."/>
            <person name="Shea T."/>
            <person name="Shenoy N."/>
            <person name="Sisk P."/>
            <person name="Stolte C."/>
            <person name="Sykes S."/>
            <person name="White J."/>
            <person name="Yandava C."/>
            <person name="Haas B."/>
            <person name="Nusbaum C."/>
            <person name="Birren B."/>
        </authorList>
    </citation>
    <scope>NUCLEOTIDE SEQUENCE</scope>
    <source>
        <strain evidence="3">ATCC 30864</strain>
    </source>
</reference>
<dbReference type="SUPFAM" id="SSF55154">
    <property type="entry name" value="CYTH-like phosphatases"/>
    <property type="match status" value="1"/>
</dbReference>
<gene>
    <name evidence="2" type="ORF">CAOG_007624</name>
</gene>
<dbReference type="Gene3D" id="2.40.320.10">
    <property type="entry name" value="Hypothetical Protein Pfu-838710-001"/>
    <property type="match status" value="1"/>
</dbReference>
<dbReference type="OrthoDB" id="6375174at2759"/>
<dbReference type="InterPro" id="IPR053227">
    <property type="entry name" value="TRPL-trafficking_regulator"/>
</dbReference>
<dbReference type="InterPro" id="IPR027417">
    <property type="entry name" value="P-loop_NTPase"/>
</dbReference>
<dbReference type="AlphaFoldDB" id="A0A0D2X546"/>
<dbReference type="InterPro" id="IPR038727">
    <property type="entry name" value="NadR/Ttd14_AAA_dom"/>
</dbReference>
<evidence type="ECO:0000259" key="1">
    <source>
        <dbReference type="Pfam" id="PF13521"/>
    </source>
</evidence>
<dbReference type="EMBL" id="KE346373">
    <property type="protein sequence ID" value="KJE97174.1"/>
    <property type="molecule type" value="Genomic_DNA"/>
</dbReference>
<dbReference type="PhylomeDB" id="A0A0D2X546"/>
<dbReference type="InParanoid" id="A0A0D2X546"/>
<dbReference type="PANTHER" id="PTHR34932">
    <property type="entry name" value="TRPL TRANSLOCATION DEFECT PROTEIN 14"/>
    <property type="match status" value="1"/>
</dbReference>
<protein>
    <recommendedName>
        <fullName evidence="1">NadR/Ttd14 AAA domain-containing protein</fullName>
    </recommendedName>
</protein>
<accession>A0A0D2X546</accession>
<evidence type="ECO:0000313" key="3">
    <source>
        <dbReference type="Proteomes" id="UP000008743"/>
    </source>
</evidence>
<keyword evidence="3" id="KW-1185">Reference proteome</keyword>
<organism evidence="2 3">
    <name type="scientific">Capsaspora owczarzaki (strain ATCC 30864)</name>
    <dbReference type="NCBI Taxonomy" id="595528"/>
    <lineage>
        <taxon>Eukaryota</taxon>
        <taxon>Filasterea</taxon>
        <taxon>Capsaspora</taxon>
    </lineage>
</organism>
<sequence length="380" mass="42672">MAEVLKIVLTGGPCAGKTTVLSVLSEFFERRGWKVYRVPEAATVLLSGGVSFAELDARMAAQFQNNLLNVMLRLEDTYHDLARGAIAAGATQSQVLICDRGAMDASAYTEPELWSQILADNNFTTVELRDGRYDLVLHLVTAANGAEQFYTTENNSVRKEGIELARQLDARVADAWLGHPYLDIIDNSTGFKEKLQRVVSAVCKRIGLEDEVPSKGRKRKFLVSAVPDELPVKVQDFDVEHDYLVTADGTQARIRRRGQNNQFTYTHTVRRPVIDGQRVEVRRSVTGRDYVALRAQREPHHCTVHKLRRNFMLDGYSYSLDIYRAPYPPRCAGGLVLLETFVRFGAEPNLPPFLKIDREVTDDPHFSMHYLSADPQAASS</sequence>
<dbReference type="eggNOG" id="ENOG502QVQD">
    <property type="taxonomic scope" value="Eukaryota"/>
</dbReference>
<dbReference type="GO" id="GO:0005525">
    <property type="term" value="F:GTP binding"/>
    <property type="evidence" value="ECO:0007669"/>
    <property type="project" value="TreeGrafter"/>
</dbReference>
<dbReference type="PANTHER" id="PTHR34932:SF1">
    <property type="entry name" value="TRPL TRANSLOCATION DEFECT PROTEIN 14"/>
    <property type="match status" value="1"/>
</dbReference>
<dbReference type="Gene3D" id="3.40.50.300">
    <property type="entry name" value="P-loop containing nucleotide triphosphate hydrolases"/>
    <property type="match status" value="1"/>
</dbReference>
<dbReference type="GO" id="GO:0070300">
    <property type="term" value="F:phosphatidic acid binding"/>
    <property type="evidence" value="ECO:0007669"/>
    <property type="project" value="TreeGrafter"/>
</dbReference>
<proteinExistence type="predicted"/>
<feature type="domain" description="NadR/Ttd14 AAA" evidence="1">
    <location>
        <begin position="6"/>
        <end position="194"/>
    </location>
</feature>
<dbReference type="Pfam" id="PF13521">
    <property type="entry name" value="AAA_28"/>
    <property type="match status" value="1"/>
</dbReference>
<dbReference type="CDD" id="cd02019">
    <property type="entry name" value="NK"/>
    <property type="match status" value="1"/>
</dbReference>
<dbReference type="OMA" id="DPCHPRC"/>
<evidence type="ECO:0000313" key="2">
    <source>
        <dbReference type="EMBL" id="KJE97174.1"/>
    </source>
</evidence>